<feature type="compositionally biased region" description="Basic and acidic residues" evidence="1">
    <location>
        <begin position="142"/>
        <end position="154"/>
    </location>
</feature>
<feature type="non-terminal residue" evidence="2">
    <location>
        <position position="1"/>
    </location>
</feature>
<dbReference type="EMBL" id="CADCVS010000163">
    <property type="protein sequence ID" value="CAA9484232.1"/>
    <property type="molecule type" value="Genomic_DNA"/>
</dbReference>
<feature type="compositionally biased region" description="Basic residues" evidence="1">
    <location>
        <begin position="29"/>
        <end position="46"/>
    </location>
</feature>
<feature type="compositionally biased region" description="Basic residues" evidence="1">
    <location>
        <begin position="182"/>
        <end position="191"/>
    </location>
</feature>
<protein>
    <submittedName>
        <fullName evidence="2">Hydrolase, alpha/beta fold family protein, At1g52510/AT4G12830 homolog, group4</fullName>
    </submittedName>
</protein>
<feature type="region of interest" description="Disordered" evidence="1">
    <location>
        <begin position="1"/>
        <end position="294"/>
    </location>
</feature>
<feature type="compositionally biased region" description="Basic and acidic residues" evidence="1">
    <location>
        <begin position="192"/>
        <end position="202"/>
    </location>
</feature>
<feature type="compositionally biased region" description="Basic residues" evidence="1">
    <location>
        <begin position="216"/>
        <end position="231"/>
    </location>
</feature>
<feature type="compositionally biased region" description="Basic residues" evidence="1">
    <location>
        <begin position="128"/>
        <end position="140"/>
    </location>
</feature>
<feature type="non-terminal residue" evidence="2">
    <location>
        <position position="294"/>
    </location>
</feature>
<sequence>DRRDPHARRDPRRPSRLPVRAEVPDGRRAAPRPRRGGRRRARRHVARRADVVLPVAQGAAARPRRRPPRDPPRPRRLRALRQADGHRLLHVRPPLRDGRDAPRGPRPARRDVRGPRLGRPDRAAARGGARRSRRPHRVPRHGPVDGHAADERRVAALRRLRAQDGGSADRPPRPRRVQDRSGRRRRRRLRRALPERRLEGRRARLPALHPPVGGCSRRRGGAGGARRARGRRPPEALPVGGLRPDPPALGRRALRRPDRRAGADRHPRLQPLPPGGQRRADRPAHRRLAGLGDL</sequence>
<reference evidence="2" key="1">
    <citation type="submission" date="2020-02" db="EMBL/GenBank/DDBJ databases">
        <authorList>
            <person name="Meier V. D."/>
        </authorList>
    </citation>
    <scope>NUCLEOTIDE SEQUENCE</scope>
    <source>
        <strain evidence="2">AVDCRST_MAG30</strain>
    </source>
</reference>
<dbReference type="GO" id="GO:0016787">
    <property type="term" value="F:hydrolase activity"/>
    <property type="evidence" value="ECO:0007669"/>
    <property type="project" value="UniProtKB-KW"/>
</dbReference>
<evidence type="ECO:0000256" key="1">
    <source>
        <dbReference type="SAM" id="MobiDB-lite"/>
    </source>
</evidence>
<evidence type="ECO:0000313" key="2">
    <source>
        <dbReference type="EMBL" id="CAA9484232.1"/>
    </source>
</evidence>
<gene>
    <name evidence="2" type="ORF">AVDCRST_MAG30-984</name>
</gene>
<feature type="compositionally biased region" description="Basic and acidic residues" evidence="1">
    <location>
        <begin position="170"/>
        <end position="181"/>
    </location>
</feature>
<keyword evidence="2" id="KW-0378">Hydrolase</keyword>
<organism evidence="2">
    <name type="scientific">uncultured Solirubrobacteraceae bacterium</name>
    <dbReference type="NCBI Taxonomy" id="1162706"/>
    <lineage>
        <taxon>Bacteria</taxon>
        <taxon>Bacillati</taxon>
        <taxon>Actinomycetota</taxon>
        <taxon>Thermoleophilia</taxon>
        <taxon>Solirubrobacterales</taxon>
        <taxon>Solirubrobacteraceae</taxon>
        <taxon>environmental samples</taxon>
    </lineage>
</organism>
<accession>A0A6J4RXC3</accession>
<feature type="compositionally biased region" description="Basic and acidic residues" evidence="1">
    <location>
        <begin position="94"/>
        <end position="124"/>
    </location>
</feature>
<name>A0A6J4RXC3_9ACTN</name>
<feature type="compositionally biased region" description="Low complexity" evidence="1">
    <location>
        <begin position="240"/>
        <end position="251"/>
    </location>
</feature>
<proteinExistence type="predicted"/>
<feature type="compositionally biased region" description="Basic and acidic residues" evidence="1">
    <location>
        <begin position="255"/>
        <end position="267"/>
    </location>
</feature>
<dbReference type="AlphaFoldDB" id="A0A6J4RXC3"/>